<dbReference type="SUPFAM" id="SSF50978">
    <property type="entry name" value="WD40 repeat-like"/>
    <property type="match status" value="1"/>
</dbReference>
<accession>A0AAD5SGC1</accession>
<evidence type="ECO:0000313" key="4">
    <source>
        <dbReference type="EMBL" id="KAJ3054708.1"/>
    </source>
</evidence>
<dbReference type="InterPro" id="IPR015943">
    <property type="entry name" value="WD40/YVTN_repeat-like_dom_sf"/>
</dbReference>
<feature type="compositionally biased region" description="Low complexity" evidence="2">
    <location>
        <begin position="32"/>
        <end position="43"/>
    </location>
</feature>
<dbReference type="EMBL" id="JADGJD010000120">
    <property type="protein sequence ID" value="KAJ3054708.1"/>
    <property type="molecule type" value="Genomic_DNA"/>
</dbReference>
<keyword evidence="3" id="KW-0812">Transmembrane</keyword>
<evidence type="ECO:0008006" key="6">
    <source>
        <dbReference type="Google" id="ProtNLM"/>
    </source>
</evidence>
<feature type="region of interest" description="Disordered" evidence="2">
    <location>
        <begin position="215"/>
        <end position="247"/>
    </location>
</feature>
<keyword evidence="1" id="KW-0853">WD repeat</keyword>
<evidence type="ECO:0000256" key="3">
    <source>
        <dbReference type="SAM" id="Phobius"/>
    </source>
</evidence>
<gene>
    <name evidence="4" type="ORF">HK097_001051</name>
</gene>
<feature type="region of interest" description="Disordered" evidence="2">
    <location>
        <begin position="66"/>
        <end position="89"/>
    </location>
</feature>
<feature type="repeat" description="WD" evidence="1">
    <location>
        <begin position="550"/>
        <end position="591"/>
    </location>
</feature>
<feature type="region of interest" description="Disordered" evidence="2">
    <location>
        <begin position="20"/>
        <end position="43"/>
    </location>
</feature>
<dbReference type="Pfam" id="PF00400">
    <property type="entry name" value="WD40"/>
    <property type="match status" value="3"/>
</dbReference>
<feature type="compositionally biased region" description="Polar residues" evidence="2">
    <location>
        <begin position="215"/>
        <end position="238"/>
    </location>
</feature>
<dbReference type="SMART" id="SM00320">
    <property type="entry name" value="WD40"/>
    <property type="match status" value="3"/>
</dbReference>
<keyword evidence="5" id="KW-1185">Reference proteome</keyword>
<dbReference type="Proteomes" id="UP001212841">
    <property type="component" value="Unassembled WGS sequence"/>
</dbReference>
<dbReference type="PANTHER" id="PTHR19879:SF9">
    <property type="entry name" value="TRANSCRIPTION INITIATION FACTOR TFIID SUBUNIT 5"/>
    <property type="match status" value="1"/>
</dbReference>
<feature type="region of interest" description="Disordered" evidence="2">
    <location>
        <begin position="115"/>
        <end position="162"/>
    </location>
</feature>
<dbReference type="InterPro" id="IPR036322">
    <property type="entry name" value="WD40_repeat_dom_sf"/>
</dbReference>
<proteinExistence type="predicted"/>
<comment type="caution">
    <text evidence="4">The sequence shown here is derived from an EMBL/GenBank/DDBJ whole genome shotgun (WGS) entry which is preliminary data.</text>
</comment>
<dbReference type="PANTHER" id="PTHR19879">
    <property type="entry name" value="TRANSCRIPTION INITIATION FACTOR TFIID"/>
    <property type="match status" value="1"/>
</dbReference>
<feature type="repeat" description="WD" evidence="1">
    <location>
        <begin position="298"/>
        <end position="339"/>
    </location>
</feature>
<keyword evidence="3" id="KW-1133">Transmembrane helix</keyword>
<feature type="compositionally biased region" description="Basic and acidic residues" evidence="2">
    <location>
        <begin position="66"/>
        <end position="77"/>
    </location>
</feature>
<evidence type="ECO:0000256" key="2">
    <source>
        <dbReference type="SAM" id="MobiDB-lite"/>
    </source>
</evidence>
<name>A0AAD5SGC1_9FUNG</name>
<sequence>MMERSPYSVYPPQPLPDFDLPPYLSNVRPQGSSSSAASFTPTSTVTNLKPIAISEPAAIARSRHVDSEHGLGDDVGHRQATPSIEREGLRERDVTFAKYDNASSLEHVTFAYGSVPRHLDSGPQRPDSGQNTSNRPQRHLSESQSSEESANSGRQHQRPIGLAKGTFVKLSSDDAPKPSLRKRTFVLLVIGITFLVFLIAGIALGIVLTRKSGNLETPSQPQPQNQTDTKDTSTTPRQVSKPYRSFEESGPVTAFAIAPDGSSVFTVSDSRRRDFTISQWDARADESVTTRGVIRSYSGGHNTTVTAIHMSLDGRWMFSGDASGRVFAWNITTSEKPIPINPTPLATLASVHSLQSTDKTLYISGADRTNTPFFQILNITDISLPTIPNPTQPTNTTLTFHYDLTPAPGSSRIYWSDGSGTLTYLSSSSPDPVTLQIPNASQNMIPGNSTTTHLSTTRDQVYISTPDLLISWNVYATPPTFFAARWDDSSAIRYIPGSLPPLPTTPQQHITQSLVSSDGQYILAAVEGSNEIRMWNYGPLTGNLYPVRNFTGHDGRITHMQMSPDGRYLYSGGEDGRVRMWKITESSTFTKNPVSGAGRVGNLLIIGWQRMGLLAVFCLVAFAM</sequence>
<protein>
    <recommendedName>
        <fullName evidence="6">WD40 repeat-like protein</fullName>
    </recommendedName>
</protein>
<dbReference type="InterPro" id="IPR001680">
    <property type="entry name" value="WD40_rpt"/>
</dbReference>
<dbReference type="PROSITE" id="PS50082">
    <property type="entry name" value="WD_REPEATS_2"/>
    <property type="match status" value="2"/>
</dbReference>
<reference evidence="4" key="1">
    <citation type="submission" date="2020-05" db="EMBL/GenBank/DDBJ databases">
        <title>Phylogenomic resolution of chytrid fungi.</title>
        <authorList>
            <person name="Stajich J.E."/>
            <person name="Amses K."/>
            <person name="Simmons R."/>
            <person name="Seto K."/>
            <person name="Myers J."/>
            <person name="Bonds A."/>
            <person name="Quandt C.A."/>
            <person name="Barry K."/>
            <person name="Liu P."/>
            <person name="Grigoriev I."/>
            <person name="Longcore J.E."/>
            <person name="James T.Y."/>
        </authorList>
    </citation>
    <scope>NUCLEOTIDE SEQUENCE</scope>
    <source>
        <strain evidence="4">JEL0318</strain>
    </source>
</reference>
<organism evidence="4 5">
    <name type="scientific">Rhizophlyctis rosea</name>
    <dbReference type="NCBI Taxonomy" id="64517"/>
    <lineage>
        <taxon>Eukaryota</taxon>
        <taxon>Fungi</taxon>
        <taxon>Fungi incertae sedis</taxon>
        <taxon>Chytridiomycota</taxon>
        <taxon>Chytridiomycota incertae sedis</taxon>
        <taxon>Chytridiomycetes</taxon>
        <taxon>Rhizophlyctidales</taxon>
        <taxon>Rhizophlyctidaceae</taxon>
        <taxon>Rhizophlyctis</taxon>
    </lineage>
</organism>
<keyword evidence="3" id="KW-0472">Membrane</keyword>
<feature type="transmembrane region" description="Helical" evidence="3">
    <location>
        <begin position="185"/>
        <end position="208"/>
    </location>
</feature>
<evidence type="ECO:0000256" key="1">
    <source>
        <dbReference type="PROSITE-ProRule" id="PRU00221"/>
    </source>
</evidence>
<evidence type="ECO:0000313" key="5">
    <source>
        <dbReference type="Proteomes" id="UP001212841"/>
    </source>
</evidence>
<dbReference type="AlphaFoldDB" id="A0AAD5SGC1"/>
<dbReference type="PROSITE" id="PS50294">
    <property type="entry name" value="WD_REPEATS_REGION"/>
    <property type="match status" value="1"/>
</dbReference>
<dbReference type="Gene3D" id="2.130.10.10">
    <property type="entry name" value="YVTN repeat-like/Quinoprotein amine dehydrogenase"/>
    <property type="match status" value="2"/>
</dbReference>